<protein>
    <submittedName>
        <fullName evidence="1">Uncharacterized protein</fullName>
    </submittedName>
</protein>
<reference evidence="1" key="1">
    <citation type="journal article" date="2020" name="Nature">
        <title>Giant virus diversity and host interactions through global metagenomics.</title>
        <authorList>
            <person name="Schulz F."/>
            <person name="Roux S."/>
            <person name="Paez-Espino D."/>
            <person name="Jungbluth S."/>
            <person name="Walsh D.A."/>
            <person name="Denef V.J."/>
            <person name="McMahon K.D."/>
            <person name="Konstantinidis K.T."/>
            <person name="Eloe-Fadrosh E.A."/>
            <person name="Kyrpides N.C."/>
            <person name="Woyke T."/>
        </authorList>
    </citation>
    <scope>NUCLEOTIDE SEQUENCE</scope>
    <source>
        <strain evidence="1">GVMAG-M-3300020192-26</strain>
    </source>
</reference>
<sequence length="215" mass="25367">MTHLILLLLKEFLPSDLALIITSMYNLFVEKIKPGQTVFDSPCGHTLRSIMDIIPTKFVCPINKVTYNFDKIIYARLYWKRTNMYDCHLVEITKNDILLSKIRYESCKICDRYWKFTENKTGLKKQTRCFCDKNVDDFPCDRCRPDMCYQTGCCWFVYGKKSKTLCRNHYQCSKCKIPYVYDHNISDYGADQWIEYSCLGCKTNKSGHFYAGLIE</sequence>
<dbReference type="AlphaFoldDB" id="A0A6C0C8D4"/>
<proteinExistence type="predicted"/>
<evidence type="ECO:0000313" key="1">
    <source>
        <dbReference type="EMBL" id="QHT00701.1"/>
    </source>
</evidence>
<accession>A0A6C0C8D4</accession>
<dbReference type="EMBL" id="MN739358">
    <property type="protein sequence ID" value="QHT00701.1"/>
    <property type="molecule type" value="Genomic_DNA"/>
</dbReference>
<organism evidence="1">
    <name type="scientific">viral metagenome</name>
    <dbReference type="NCBI Taxonomy" id="1070528"/>
    <lineage>
        <taxon>unclassified sequences</taxon>
        <taxon>metagenomes</taxon>
        <taxon>organismal metagenomes</taxon>
    </lineage>
</organism>
<name>A0A6C0C8D4_9ZZZZ</name>